<comment type="caution">
    <text evidence="18">The sequence shown here is derived from an EMBL/GenBank/DDBJ whole genome shotgun (WGS) entry which is preliminary data.</text>
</comment>
<evidence type="ECO:0000256" key="14">
    <source>
        <dbReference type="HAMAP-Rule" id="MF_02081"/>
    </source>
</evidence>
<dbReference type="GO" id="GO:0009252">
    <property type="term" value="P:peptidoglycan biosynthetic process"/>
    <property type="evidence" value="ECO:0007669"/>
    <property type="project" value="UniProtKB-UniRule"/>
</dbReference>
<dbReference type="Proteomes" id="UP000604481">
    <property type="component" value="Unassembled WGS sequence"/>
</dbReference>
<dbReference type="GO" id="GO:0006508">
    <property type="term" value="P:proteolysis"/>
    <property type="evidence" value="ECO:0007669"/>
    <property type="project" value="UniProtKB-KW"/>
</dbReference>
<keyword evidence="4 14" id="KW-0997">Cell inner membrane</keyword>
<feature type="region of interest" description="Disordered" evidence="15">
    <location>
        <begin position="642"/>
        <end position="666"/>
    </location>
</feature>
<accession>A0A8J7G0I7</accession>
<dbReference type="Gene3D" id="3.90.1310.10">
    <property type="entry name" value="Penicillin-binding protein 2a (Domain 2)"/>
    <property type="match status" value="1"/>
</dbReference>
<evidence type="ECO:0000256" key="1">
    <source>
        <dbReference type="ARBA" id="ARBA00004167"/>
    </source>
</evidence>
<dbReference type="PANTHER" id="PTHR30627">
    <property type="entry name" value="PEPTIDOGLYCAN D,D-TRANSPEPTIDASE"/>
    <property type="match status" value="1"/>
</dbReference>
<evidence type="ECO:0000259" key="17">
    <source>
        <dbReference type="Pfam" id="PF03717"/>
    </source>
</evidence>
<dbReference type="InterPro" id="IPR036138">
    <property type="entry name" value="PBP_dimer_sf"/>
</dbReference>
<dbReference type="Gene3D" id="3.40.710.10">
    <property type="entry name" value="DD-peptidase/beta-lactamase superfamily"/>
    <property type="match status" value="1"/>
</dbReference>
<dbReference type="GO" id="GO:0071972">
    <property type="term" value="F:peptidoglycan L,D-transpeptidase activity"/>
    <property type="evidence" value="ECO:0007669"/>
    <property type="project" value="TreeGrafter"/>
</dbReference>
<dbReference type="Gene3D" id="3.30.1390.30">
    <property type="entry name" value="Penicillin-binding protein 2a, domain 3"/>
    <property type="match status" value="1"/>
</dbReference>
<feature type="active site" description="Acyl-ester intermediate" evidence="14">
    <location>
        <position position="350"/>
    </location>
</feature>
<feature type="region of interest" description="Disordered" evidence="15">
    <location>
        <begin position="1"/>
        <end position="27"/>
    </location>
</feature>
<keyword evidence="13 14" id="KW-0961">Cell wall biogenesis/degradation</keyword>
<evidence type="ECO:0000256" key="15">
    <source>
        <dbReference type="SAM" id="MobiDB-lite"/>
    </source>
</evidence>
<feature type="compositionally biased region" description="Basic residues" evidence="15">
    <location>
        <begin position="1"/>
        <end position="16"/>
    </location>
</feature>
<proteinExistence type="inferred from homology"/>
<evidence type="ECO:0000256" key="12">
    <source>
        <dbReference type="ARBA" id="ARBA00023136"/>
    </source>
</evidence>
<evidence type="ECO:0000256" key="5">
    <source>
        <dbReference type="ARBA" id="ARBA00022645"/>
    </source>
</evidence>
<keyword evidence="5 14" id="KW-0121">Carboxypeptidase</keyword>
<sequence>MKPSRRSLFRTRRGSSARRASGSGSLRNELHDRSNFQLRLIVALLLVVALFCTLFARFFWLQVLQHDRYMTLAEQNRISLVPVSPPRGLIRDRNGVVLAHNYSAYTLEITPSKTADGLDATIERLNQLIEITPKDRRRFKKLMEETKDFESLPIKFRLSDEEVARFAANSYQFPGVEVKARLFRQYPQGELGSHLVGYIGRINDRDVETLKDNGNFANYRGTDHIGKLGVEQSYEAQLHGSTGFERVEVDSGGRAIRTLSRTPPQPGRDLELSVDIKLQEIVEKLFDKRRGALVAIDPNTGGVLAFVSKPGFDPNLFVDGIDPVSWKELNESIDRPLLNRALGGEYPPGSTFKPFMAAAALQGDFPLVHQTIADPGYFMFGNNKFRDSKPGGYGSMNFDRSIALSSDTYFYQLAVQMGIDNIAKYLGEFDFGRQTGIDLPGERSGVLPSPEWKKKRFKKPEHQKWYAGETVSIGIGQGYNSYTPLQLAHATAIIAARGTVYKPHVVNRIIDPVSGKATAVEPQPQRRIDWKPEHFERVIKGMQGVNQYGTGAKVFAGAQYTSAGKTGTAQVFSLKGAKYNASSIGERLRDHSWYIVFAPVENPKIALAVIVENGGFGAQAAAPIARATLDYYLTGKLPAAPGEKASGAAAASAPVSEPAPEEPTGD</sequence>
<dbReference type="GO" id="GO:0009002">
    <property type="term" value="F:serine-type D-Ala-D-Ala carboxypeptidase activity"/>
    <property type="evidence" value="ECO:0007669"/>
    <property type="project" value="UniProtKB-UniRule"/>
</dbReference>
<dbReference type="InterPro" id="IPR012338">
    <property type="entry name" value="Beta-lactam/transpept-like"/>
</dbReference>
<comment type="function">
    <text evidence="14">Catalyzes cross-linking of the peptidoglycan cell wall.</text>
</comment>
<dbReference type="GO" id="GO:0005886">
    <property type="term" value="C:plasma membrane"/>
    <property type="evidence" value="ECO:0007669"/>
    <property type="project" value="UniProtKB-SubCell"/>
</dbReference>
<gene>
    <name evidence="14 18" type="primary">mrdA</name>
    <name evidence="18" type="ORF">INR99_07040</name>
</gene>
<comment type="subcellular location">
    <subcellularLocation>
        <location evidence="14">Cell inner membrane</location>
        <topology evidence="14">Single-pass membrane protein</topology>
    </subcellularLocation>
    <subcellularLocation>
        <location evidence="2">Cell membrane</location>
    </subcellularLocation>
    <subcellularLocation>
        <location evidence="1">Membrane</location>
        <topology evidence="1">Single-pass membrane protein</topology>
    </subcellularLocation>
</comment>
<keyword evidence="3 14" id="KW-1003">Cell membrane</keyword>
<feature type="transmembrane region" description="Helical" evidence="14">
    <location>
        <begin position="40"/>
        <end position="60"/>
    </location>
</feature>
<dbReference type="InterPro" id="IPR005311">
    <property type="entry name" value="PBP_dimer"/>
</dbReference>
<dbReference type="GO" id="GO:0008658">
    <property type="term" value="F:penicillin binding"/>
    <property type="evidence" value="ECO:0007669"/>
    <property type="project" value="InterPro"/>
</dbReference>
<feature type="compositionally biased region" description="Low complexity" evidence="15">
    <location>
        <begin position="642"/>
        <end position="658"/>
    </location>
</feature>
<keyword evidence="19" id="KW-1185">Reference proteome</keyword>
<name>A0A8J7G0I7_9NEIS</name>
<evidence type="ECO:0000256" key="10">
    <source>
        <dbReference type="ARBA" id="ARBA00022984"/>
    </source>
</evidence>
<dbReference type="PANTHER" id="PTHR30627:SF2">
    <property type="entry name" value="PEPTIDOGLYCAN D,D-TRANSPEPTIDASE MRDA"/>
    <property type="match status" value="1"/>
</dbReference>
<keyword evidence="6 14" id="KW-0645">Protease</keyword>
<dbReference type="InterPro" id="IPR050515">
    <property type="entry name" value="Beta-lactam/transpept"/>
</dbReference>
<comment type="similarity">
    <text evidence="14">Belongs to the transpeptidase family. MrdA subfamily.</text>
</comment>
<evidence type="ECO:0000256" key="6">
    <source>
        <dbReference type="ARBA" id="ARBA00022670"/>
    </source>
</evidence>
<dbReference type="SUPFAM" id="SSF56601">
    <property type="entry name" value="beta-lactamase/transpeptidase-like"/>
    <property type="match status" value="1"/>
</dbReference>
<evidence type="ECO:0000256" key="8">
    <source>
        <dbReference type="ARBA" id="ARBA00022801"/>
    </source>
</evidence>
<evidence type="ECO:0000256" key="11">
    <source>
        <dbReference type="ARBA" id="ARBA00022989"/>
    </source>
</evidence>
<organism evidence="18 19">
    <name type="scientific">Chitinilyticum piscinae</name>
    <dbReference type="NCBI Taxonomy" id="2866724"/>
    <lineage>
        <taxon>Bacteria</taxon>
        <taxon>Pseudomonadati</taxon>
        <taxon>Pseudomonadota</taxon>
        <taxon>Betaproteobacteria</taxon>
        <taxon>Neisseriales</taxon>
        <taxon>Chitinibacteraceae</taxon>
        <taxon>Chitinilyticum</taxon>
    </lineage>
</organism>
<evidence type="ECO:0000313" key="19">
    <source>
        <dbReference type="Proteomes" id="UP000604481"/>
    </source>
</evidence>
<evidence type="ECO:0000256" key="4">
    <source>
        <dbReference type="ARBA" id="ARBA00022519"/>
    </source>
</evidence>
<evidence type="ECO:0000256" key="2">
    <source>
        <dbReference type="ARBA" id="ARBA00004236"/>
    </source>
</evidence>
<dbReference type="FunFam" id="3.40.710.10:FF:000024">
    <property type="entry name" value="Penicillin-binding protein 2"/>
    <property type="match status" value="1"/>
</dbReference>
<keyword evidence="11 14" id="KW-1133">Transmembrane helix</keyword>
<dbReference type="EMBL" id="JADFUA010000003">
    <property type="protein sequence ID" value="MBE9609098.1"/>
    <property type="molecule type" value="Genomic_DNA"/>
</dbReference>
<dbReference type="AlphaFoldDB" id="A0A8J7G0I7"/>
<comment type="pathway">
    <text evidence="14">Cell wall biogenesis; peptidoglycan biosynthesis.</text>
</comment>
<keyword evidence="10 14" id="KW-0573">Peptidoglycan synthesis</keyword>
<keyword evidence="7 14" id="KW-0812">Transmembrane</keyword>
<dbReference type="EC" id="3.4.16.4" evidence="14"/>
<dbReference type="InterPro" id="IPR001460">
    <property type="entry name" value="PCN-bd_Tpept"/>
</dbReference>
<feature type="domain" description="Penicillin-binding protein dimerisation" evidence="17">
    <location>
        <begin position="83"/>
        <end position="259"/>
    </location>
</feature>
<comment type="catalytic activity">
    <reaction evidence="14">
        <text>Preferential cleavage: (Ac)2-L-Lys-D-Ala-|-D-Ala. Also transpeptidation of peptidyl-alanyl moieties that are N-acyl substituents of D-alanine.</text>
        <dbReference type="EC" id="3.4.16.4"/>
    </reaction>
</comment>
<evidence type="ECO:0000256" key="3">
    <source>
        <dbReference type="ARBA" id="ARBA00022475"/>
    </source>
</evidence>
<evidence type="ECO:0000259" key="16">
    <source>
        <dbReference type="Pfam" id="PF00905"/>
    </source>
</evidence>
<comment type="caution">
    <text evidence="14">Lacks conserved residue(s) required for the propagation of feature annotation.</text>
</comment>
<dbReference type="NCBIfam" id="TIGR03423">
    <property type="entry name" value="pbp2_mrdA"/>
    <property type="match status" value="1"/>
</dbReference>
<dbReference type="InterPro" id="IPR017790">
    <property type="entry name" value="Penicillin-binding_protein_2"/>
</dbReference>
<dbReference type="UniPathway" id="UPA00219"/>
<evidence type="ECO:0000256" key="7">
    <source>
        <dbReference type="ARBA" id="ARBA00022692"/>
    </source>
</evidence>
<dbReference type="HAMAP" id="MF_02081">
    <property type="entry name" value="MrdA_transpept"/>
    <property type="match status" value="1"/>
</dbReference>
<dbReference type="RefSeq" id="WP_194115619.1">
    <property type="nucleotide sequence ID" value="NZ_JADFUA010000003.1"/>
</dbReference>
<evidence type="ECO:0000313" key="18">
    <source>
        <dbReference type="EMBL" id="MBE9609098.1"/>
    </source>
</evidence>
<evidence type="ECO:0000256" key="9">
    <source>
        <dbReference type="ARBA" id="ARBA00022960"/>
    </source>
</evidence>
<dbReference type="GO" id="GO:0008360">
    <property type="term" value="P:regulation of cell shape"/>
    <property type="evidence" value="ECO:0007669"/>
    <property type="project" value="UniProtKB-KW"/>
</dbReference>
<dbReference type="GO" id="GO:0071555">
    <property type="term" value="P:cell wall organization"/>
    <property type="evidence" value="ECO:0007669"/>
    <property type="project" value="UniProtKB-KW"/>
</dbReference>
<protein>
    <recommendedName>
        <fullName evidence="14">Peptidoglycan D,D-transpeptidase MrdA</fullName>
        <ecNumber evidence="14">3.4.16.4</ecNumber>
    </recommendedName>
    <alternativeName>
        <fullName evidence="14">Penicillin-binding protein 2</fullName>
        <shortName evidence="14">PBP-2</shortName>
    </alternativeName>
</protein>
<dbReference type="SUPFAM" id="SSF56519">
    <property type="entry name" value="Penicillin binding protein dimerisation domain"/>
    <property type="match status" value="1"/>
</dbReference>
<keyword evidence="9 14" id="KW-0133">Cell shape</keyword>
<evidence type="ECO:0000256" key="13">
    <source>
        <dbReference type="ARBA" id="ARBA00023316"/>
    </source>
</evidence>
<keyword evidence="12 14" id="KW-0472">Membrane</keyword>
<feature type="domain" description="Penicillin-binding protein transpeptidase" evidence="16">
    <location>
        <begin position="291"/>
        <end position="629"/>
    </location>
</feature>
<dbReference type="Pfam" id="PF00905">
    <property type="entry name" value="Transpeptidase"/>
    <property type="match status" value="1"/>
</dbReference>
<dbReference type="Pfam" id="PF03717">
    <property type="entry name" value="PBP_dimer"/>
    <property type="match status" value="1"/>
</dbReference>
<keyword evidence="8 14" id="KW-0378">Hydrolase</keyword>
<reference evidence="18 19" key="1">
    <citation type="submission" date="2020-10" db="EMBL/GenBank/DDBJ databases">
        <title>The genome sequence of Chitinilyticum litopenaei 4Y14.</title>
        <authorList>
            <person name="Liu Y."/>
        </authorList>
    </citation>
    <scope>NUCLEOTIDE SEQUENCE [LARGE SCALE GENOMIC DNA]</scope>
    <source>
        <strain evidence="18 19">4Y14</strain>
    </source>
</reference>